<keyword evidence="3" id="KW-0812">Transmembrane</keyword>
<dbReference type="PANTHER" id="PTHR39400:SF1">
    <property type="entry name" value="PIG-P DOMAIN-CONTAINING PROTEIN"/>
    <property type="match status" value="1"/>
</dbReference>
<feature type="transmembrane region" description="Helical" evidence="3">
    <location>
        <begin position="766"/>
        <end position="794"/>
    </location>
</feature>
<evidence type="ECO:0000259" key="4">
    <source>
        <dbReference type="PROSITE" id="PS50102"/>
    </source>
</evidence>
<keyword evidence="6" id="KW-1185">Reference proteome</keyword>
<organism evidence="5 6">
    <name type="scientific">Aspergillus taichungensis</name>
    <dbReference type="NCBI Taxonomy" id="482145"/>
    <lineage>
        <taxon>Eukaryota</taxon>
        <taxon>Fungi</taxon>
        <taxon>Dikarya</taxon>
        <taxon>Ascomycota</taxon>
        <taxon>Pezizomycotina</taxon>
        <taxon>Eurotiomycetes</taxon>
        <taxon>Eurotiomycetidae</taxon>
        <taxon>Eurotiales</taxon>
        <taxon>Aspergillaceae</taxon>
        <taxon>Aspergillus</taxon>
        <taxon>Aspergillus subgen. Circumdati</taxon>
    </lineage>
</organism>
<evidence type="ECO:0000313" key="6">
    <source>
        <dbReference type="Proteomes" id="UP000235023"/>
    </source>
</evidence>
<dbReference type="AlphaFoldDB" id="A0A2J5I369"/>
<dbReference type="OrthoDB" id="8093034at2759"/>
<dbReference type="CDD" id="cd12622">
    <property type="entry name" value="RRM3_PUB1"/>
    <property type="match status" value="1"/>
</dbReference>
<dbReference type="Pfam" id="PF00076">
    <property type="entry name" value="RRM_1"/>
    <property type="match status" value="3"/>
</dbReference>
<dbReference type="Gene3D" id="3.30.70.330">
    <property type="match status" value="3"/>
</dbReference>
<dbReference type="SMART" id="SM00360">
    <property type="entry name" value="RRM"/>
    <property type="match status" value="3"/>
</dbReference>
<accession>A0A2J5I369</accession>
<reference evidence="6" key="1">
    <citation type="submission" date="2017-12" db="EMBL/GenBank/DDBJ databases">
        <authorList>
            <consortium name="DOE Joint Genome Institute"/>
            <person name="Mondo S.J."/>
            <person name="Kjaerbolling I."/>
            <person name="Vesth T.C."/>
            <person name="Frisvad J.C."/>
            <person name="Nybo J.L."/>
            <person name="Theobald S."/>
            <person name="Kuo A."/>
            <person name="Bowyer P."/>
            <person name="Matsuda Y."/>
            <person name="Lyhne E.K."/>
            <person name="Kogle M.E."/>
            <person name="Clum A."/>
            <person name="Lipzen A."/>
            <person name="Salamov A."/>
            <person name="Ngan C.Y."/>
            <person name="Daum C."/>
            <person name="Chiniquy J."/>
            <person name="Barry K."/>
            <person name="LaButti K."/>
            <person name="Haridas S."/>
            <person name="Simmons B.A."/>
            <person name="Magnuson J.K."/>
            <person name="Mortensen U.H."/>
            <person name="Larsen T.O."/>
            <person name="Grigoriev I.V."/>
            <person name="Baker S.E."/>
            <person name="Andersen M.R."/>
            <person name="Nordberg H.P."/>
            <person name="Cantor M.N."/>
            <person name="Hua S.X."/>
        </authorList>
    </citation>
    <scope>NUCLEOTIDE SEQUENCE [LARGE SCALE GENOMIC DNA]</scope>
    <source>
        <strain evidence="6">IBT 19404</strain>
    </source>
</reference>
<dbReference type="FunFam" id="3.30.70.330:FF:000134">
    <property type="entry name" value="Nuclear and cytoplasmic polyadenylated rna-binding pub1"/>
    <property type="match status" value="1"/>
</dbReference>
<evidence type="ECO:0000256" key="2">
    <source>
        <dbReference type="SAM" id="MobiDB-lite"/>
    </source>
</evidence>
<dbReference type="EMBL" id="KZ559512">
    <property type="protein sequence ID" value="PLN84327.1"/>
    <property type="molecule type" value="Genomic_DNA"/>
</dbReference>
<dbReference type="InterPro" id="IPR035979">
    <property type="entry name" value="RBD_domain_sf"/>
</dbReference>
<sequence>MADNVPASTPSNLPQASPAAAGQHYDGSQGNGPANPSHMPPPPRPPVVIPQNTNPIPTAITSPMSGNMMSPTSAGGFVRRAAPEPNKRALYVGGLDPRVTEDILKQIFETTGHVSSVKIIPDKNKFNSKGYNYGFIEFDDPGAAERAMQTLNGRRIHQSEIRVNWAYQSNSTNKEDTSNHFHIFVGDLSNEVNDEILQQAFNAFGSVSEARVMWDMKTGRSRGYGFVAFRDRNEADKALTSMDGEWLGSRAIRCNWANQKGQPSISQQQAMAAMGMTPTTPFGHHHFPTHGIQSYDMVVQQTPQWQTTCYVGNLTPYTTQNDLVPLFQNFGYVVETRLQADRGFAFIKMDTHENAAMAICQLNGYNVNGRPLKCSWGKDRPPTGQFDNFSAPQGNSPFNSNPTPFFPPYTGPGGPMAPQGPNPAGRGWDQSGMAGQGYGQVPGNAGFGRGQGAPNAGWAQPNNANFGNGFGGYQSPDANGPKSIIPAPPGNDDQHPGRTRTSSASSGHKRTTSGSLLSRLSFLRMMQANQDNNPSQRNYPSANRDSVDELGAGLKGGKAMSTALQQHKRTRRRRGSLRKTALLGTRLEHRDKKISRTSSSSDVLRGEVSGPQQLPPPRAGTFPVRSDMYPIGNQDEEEMYENSRAWTFMEAPSRSAADHSHLPLAKDSKMLGGETTDDEEIMTFPRVKNTNAAVAAALHGSSAGGGNAGAAGLHLSPSASSSDPYYALQAEPAYRAIHRAKSPLTTHPADIAGGQELVRDYSETEWWGWIILIVTWIVFVVGMGSCFGVWSWAWDVGETPYAPPELEDDPTLPIVGYYPALIILTAVMSWVWVVVAWVGMKYFKHANISGDDI</sequence>
<keyword evidence="3" id="KW-1133">Transmembrane helix</keyword>
<feature type="compositionally biased region" description="Pro residues" evidence="2">
    <location>
        <begin position="38"/>
        <end position="48"/>
    </location>
</feature>
<evidence type="ECO:0000256" key="3">
    <source>
        <dbReference type="SAM" id="Phobius"/>
    </source>
</evidence>
<keyword evidence="1" id="KW-0694">RNA-binding</keyword>
<dbReference type="InterPro" id="IPR029164">
    <property type="entry name" value="PIG-Y"/>
</dbReference>
<feature type="domain" description="RRM" evidence="4">
    <location>
        <begin position="88"/>
        <end position="168"/>
    </location>
</feature>
<feature type="region of interest" description="Disordered" evidence="2">
    <location>
        <begin position="1"/>
        <end position="81"/>
    </location>
</feature>
<feature type="domain" description="RRM" evidence="4">
    <location>
        <begin position="307"/>
        <end position="379"/>
    </location>
</feature>
<feature type="compositionally biased region" description="Basic residues" evidence="2">
    <location>
        <begin position="566"/>
        <end position="577"/>
    </location>
</feature>
<proteinExistence type="predicted"/>
<feature type="domain" description="RRM" evidence="4">
    <location>
        <begin position="181"/>
        <end position="259"/>
    </location>
</feature>
<dbReference type="SMART" id="SM00361">
    <property type="entry name" value="RRM_1"/>
    <property type="match status" value="3"/>
</dbReference>
<dbReference type="CDD" id="cd12619">
    <property type="entry name" value="RRM2_PUB1"/>
    <property type="match status" value="1"/>
</dbReference>
<dbReference type="InterPro" id="IPR000504">
    <property type="entry name" value="RRM_dom"/>
</dbReference>
<feature type="compositionally biased region" description="Polar residues" evidence="2">
    <location>
        <begin position="51"/>
        <end position="73"/>
    </location>
</feature>
<evidence type="ECO:0000313" key="5">
    <source>
        <dbReference type="EMBL" id="PLN84327.1"/>
    </source>
</evidence>
<feature type="region of interest" description="Disordered" evidence="2">
    <location>
        <begin position="530"/>
        <end position="626"/>
    </location>
</feature>
<dbReference type="InterPro" id="IPR012677">
    <property type="entry name" value="Nucleotide-bd_a/b_plait_sf"/>
</dbReference>
<name>A0A2J5I369_9EURO</name>
<protein>
    <recommendedName>
        <fullName evidence="4">RRM domain-containing protein</fullName>
    </recommendedName>
</protein>
<dbReference type="CDD" id="cd12614">
    <property type="entry name" value="RRM1_PUB1"/>
    <property type="match status" value="1"/>
</dbReference>
<feature type="region of interest" description="Disordered" evidence="2">
    <location>
        <begin position="411"/>
        <end position="514"/>
    </location>
</feature>
<evidence type="ECO:0000256" key="1">
    <source>
        <dbReference type="PROSITE-ProRule" id="PRU00176"/>
    </source>
</evidence>
<dbReference type="FunFam" id="3.30.70.330:FF:000224">
    <property type="entry name" value="Nuclear and cytoplasmic polyadenylated RNA-binding protein"/>
    <property type="match status" value="1"/>
</dbReference>
<dbReference type="GO" id="GO:0003723">
    <property type="term" value="F:RNA binding"/>
    <property type="evidence" value="ECO:0007669"/>
    <property type="project" value="UniProtKB-UniRule"/>
</dbReference>
<dbReference type="FunFam" id="3.30.70.330:FF:000117">
    <property type="entry name" value="Nuclear and cytoplasmic polyadenylated RNA-binding protein"/>
    <property type="match status" value="1"/>
</dbReference>
<dbReference type="PROSITE" id="PS50102">
    <property type="entry name" value="RRM"/>
    <property type="match status" value="3"/>
</dbReference>
<feature type="transmembrane region" description="Helical" evidence="3">
    <location>
        <begin position="814"/>
        <end position="838"/>
    </location>
</feature>
<feature type="compositionally biased region" description="Gly residues" evidence="2">
    <location>
        <begin position="434"/>
        <end position="451"/>
    </location>
</feature>
<feature type="compositionally biased region" description="Polar residues" evidence="2">
    <location>
        <begin position="1"/>
        <end position="15"/>
    </location>
</feature>
<dbReference type="InterPro" id="IPR003954">
    <property type="entry name" value="RRM_euk-type"/>
</dbReference>
<feature type="compositionally biased region" description="Polar residues" evidence="2">
    <location>
        <begin position="530"/>
        <end position="544"/>
    </location>
</feature>
<dbReference type="Pfam" id="PF15159">
    <property type="entry name" value="PIG-Y"/>
    <property type="match status" value="1"/>
</dbReference>
<dbReference type="PANTHER" id="PTHR39400">
    <property type="entry name" value="YALI0E29227P"/>
    <property type="match status" value="1"/>
</dbReference>
<dbReference type="Proteomes" id="UP000235023">
    <property type="component" value="Unassembled WGS sequence"/>
</dbReference>
<gene>
    <name evidence="5" type="ORF">BDW42DRAFT_183668</name>
</gene>
<keyword evidence="3" id="KW-0472">Membrane</keyword>
<dbReference type="SUPFAM" id="SSF54928">
    <property type="entry name" value="RNA-binding domain, RBD"/>
    <property type="match status" value="3"/>
</dbReference>